<accession>A0A1Y1UNA7</accession>
<evidence type="ECO:0000313" key="3">
    <source>
        <dbReference type="Proteomes" id="UP000193719"/>
    </source>
</evidence>
<dbReference type="AlphaFoldDB" id="A0A1Y1UNA7"/>
<organism evidence="2 3">
    <name type="scientific">Piromyces finnis</name>
    <dbReference type="NCBI Taxonomy" id="1754191"/>
    <lineage>
        <taxon>Eukaryota</taxon>
        <taxon>Fungi</taxon>
        <taxon>Fungi incertae sedis</taxon>
        <taxon>Chytridiomycota</taxon>
        <taxon>Chytridiomycota incertae sedis</taxon>
        <taxon>Neocallimastigomycetes</taxon>
        <taxon>Neocallimastigales</taxon>
        <taxon>Neocallimastigaceae</taxon>
        <taxon>Piromyces</taxon>
    </lineage>
</organism>
<dbReference type="OrthoDB" id="10627431at2759"/>
<proteinExistence type="predicted"/>
<comment type="caution">
    <text evidence="2">The sequence shown here is derived from an EMBL/GenBank/DDBJ whole genome shotgun (WGS) entry which is preliminary data.</text>
</comment>
<feature type="coiled-coil region" evidence="1">
    <location>
        <begin position="119"/>
        <end position="186"/>
    </location>
</feature>
<evidence type="ECO:0000313" key="2">
    <source>
        <dbReference type="EMBL" id="ORX39531.1"/>
    </source>
</evidence>
<dbReference type="EMBL" id="MCFH01000102">
    <property type="protein sequence ID" value="ORX39531.1"/>
    <property type="molecule type" value="Genomic_DNA"/>
</dbReference>
<keyword evidence="1" id="KW-0175">Coiled coil</keyword>
<name>A0A1Y1UNA7_9FUNG</name>
<protein>
    <submittedName>
        <fullName evidence="2">Uncharacterized protein</fullName>
    </submittedName>
</protein>
<sequence length="461" mass="54638">MNSSNITNENKKKYVRNLIIDSFNIFLSKNTKKDLEEYNVEDRNLDRIGNLDIRIPRNLETYHEFHMQSCRNPEIQLLSLAKSYNRAINNNYNNKMFPDLNSFKLKFSDDILNFEDSGYEDANLKITENLDELNSAKTEYKNNVVDMFSHYLIKKYDSKLFRMRDVENIQKEINEFNEKLAMALDRETIFCKDLNDLAKKLNEDNNYDNDKVLKSINDILTHPFNVESGYNQMIKQINKNYFDIKEKTFAAFKDQVLENILPIASECSNIFKELNPNVYVIAPKKYTINKKEREIDFENEKVYYINNYLIPKNITTVYIVQTKKEENLNSSLGNRNLFVVYSDYNCKIEKADSEGKLDTKKDYRKVHLCEEVEVVFAKVNNPNYVKDSNVECEKNKYFDINDNGKIYLHSDEVEKLTFSFENDNNEYEIKLSNIEIDTKNKIKRKEKDNKKQKNKKSKILI</sequence>
<gene>
    <name evidence="2" type="ORF">BCR36DRAFT_375526</name>
</gene>
<keyword evidence="3" id="KW-1185">Reference proteome</keyword>
<dbReference type="Proteomes" id="UP000193719">
    <property type="component" value="Unassembled WGS sequence"/>
</dbReference>
<evidence type="ECO:0000256" key="1">
    <source>
        <dbReference type="SAM" id="Coils"/>
    </source>
</evidence>
<reference evidence="2 3" key="1">
    <citation type="submission" date="2016-08" db="EMBL/GenBank/DDBJ databases">
        <title>Genomes of anaerobic fungi encode conserved fungal cellulosomes for biomass hydrolysis.</title>
        <authorList>
            <consortium name="DOE Joint Genome Institute"/>
            <person name="Haitjema C.H."/>
            <person name="Gilmore S.P."/>
            <person name="Henske J.K."/>
            <person name="Solomon K.V."/>
            <person name="De Groot R."/>
            <person name="Kuo A."/>
            <person name="Mondo S.J."/>
            <person name="Salamov A.A."/>
            <person name="Labutti K."/>
            <person name="Zhao Z."/>
            <person name="Chiniquy J."/>
            <person name="Barry K."/>
            <person name="Brewer H.M."/>
            <person name="Purvine S.O."/>
            <person name="Wright A.T."/>
            <person name="Boxma B."/>
            <person name="Van Alen T."/>
            <person name="Hackstein J.H."/>
            <person name="Baker S.E."/>
            <person name="Grigoriev I.V."/>
            <person name="O'Malley M.A."/>
        </authorList>
    </citation>
    <scope>NUCLEOTIDE SEQUENCE [LARGE SCALE GENOMIC DNA]</scope>
    <source>
        <strain evidence="3">finn</strain>
    </source>
</reference>
<reference evidence="2 3" key="2">
    <citation type="submission" date="2016-08" db="EMBL/GenBank/DDBJ databases">
        <title>Pervasive Adenine N6-methylation of Active Genes in Fungi.</title>
        <authorList>
            <consortium name="DOE Joint Genome Institute"/>
            <person name="Mondo S.J."/>
            <person name="Dannebaum R.O."/>
            <person name="Kuo R.C."/>
            <person name="Labutti K."/>
            <person name="Haridas S."/>
            <person name="Kuo A."/>
            <person name="Salamov A."/>
            <person name="Ahrendt S.R."/>
            <person name="Lipzen A."/>
            <person name="Sullivan W."/>
            <person name="Andreopoulos W.B."/>
            <person name="Clum A."/>
            <person name="Lindquist E."/>
            <person name="Daum C."/>
            <person name="Ramamoorthy G.K."/>
            <person name="Gryganskyi A."/>
            <person name="Culley D."/>
            <person name="Magnuson J.K."/>
            <person name="James T.Y."/>
            <person name="O'Malley M.A."/>
            <person name="Stajich J.E."/>
            <person name="Spatafora J.W."/>
            <person name="Visel A."/>
            <person name="Grigoriev I.V."/>
        </authorList>
    </citation>
    <scope>NUCLEOTIDE SEQUENCE [LARGE SCALE GENOMIC DNA]</scope>
    <source>
        <strain evidence="3">finn</strain>
    </source>
</reference>